<dbReference type="Proteomes" id="UP000351155">
    <property type="component" value="Unassembled WGS sequence"/>
</dbReference>
<name>A0A484ZB52_9ENTR</name>
<dbReference type="EC" id="3.5.3.23" evidence="1"/>
<dbReference type="EMBL" id="CAADIW010000080">
    <property type="protein sequence ID" value="VFS44821.1"/>
    <property type="molecule type" value="Genomic_DNA"/>
</dbReference>
<dbReference type="InterPro" id="IPR007079">
    <property type="entry name" value="SuccinylArg_d-Hdrlase_AstB"/>
</dbReference>
<dbReference type="AlphaFoldDB" id="A0A484ZB52"/>
<dbReference type="GO" id="GO:0006525">
    <property type="term" value="P:arginine metabolic process"/>
    <property type="evidence" value="ECO:0007669"/>
    <property type="project" value="InterPro"/>
</dbReference>
<dbReference type="InterPro" id="IPR037031">
    <property type="entry name" value="AstB_sf"/>
</dbReference>
<organism evidence="1 2">
    <name type="scientific">Enterobacter cancerogenus</name>
    <dbReference type="NCBI Taxonomy" id="69218"/>
    <lineage>
        <taxon>Bacteria</taxon>
        <taxon>Pseudomonadati</taxon>
        <taxon>Pseudomonadota</taxon>
        <taxon>Gammaproteobacteria</taxon>
        <taxon>Enterobacterales</taxon>
        <taxon>Enterobacteriaceae</taxon>
        <taxon>Enterobacter</taxon>
        <taxon>Enterobacter cloacae complex</taxon>
    </lineage>
</organism>
<dbReference type="Gene3D" id="3.75.10.20">
    <property type="entry name" value="Succinylarginine dihydrolase"/>
    <property type="match status" value="1"/>
</dbReference>
<dbReference type="GO" id="GO:0009015">
    <property type="term" value="F:N-succinylarginine dihydrolase activity"/>
    <property type="evidence" value="ECO:0007669"/>
    <property type="project" value="UniProtKB-EC"/>
</dbReference>
<accession>A0A484ZB52</accession>
<dbReference type="SUPFAM" id="SSF55909">
    <property type="entry name" value="Pentein"/>
    <property type="match status" value="1"/>
</dbReference>
<evidence type="ECO:0000313" key="1">
    <source>
        <dbReference type="EMBL" id="VFS44821.1"/>
    </source>
</evidence>
<keyword evidence="1" id="KW-0378">Hydrolase</keyword>
<protein>
    <submittedName>
        <fullName evidence="1">N-succinylarginine dihydrolase</fullName>
        <ecNumber evidence="1">3.5.3.23</ecNumber>
    </submittedName>
</protein>
<proteinExistence type="predicted"/>
<sequence>MKDAVETYLFNSQLLSRDDGSMMLVLPQESHNHDGVWRYLNQLVKADNPIDETARV</sequence>
<reference evidence="1 2" key="1">
    <citation type="submission" date="2019-03" db="EMBL/GenBank/DDBJ databases">
        <authorList>
            <consortium name="Pathogen Informatics"/>
        </authorList>
    </citation>
    <scope>NUCLEOTIDE SEQUENCE [LARGE SCALE GENOMIC DNA]</scope>
    <source>
        <strain evidence="1 2">NCTC12126</strain>
    </source>
</reference>
<gene>
    <name evidence="1" type="primary">astB_2</name>
    <name evidence="1" type="ORF">NCTC12126_06134</name>
</gene>
<dbReference type="Pfam" id="PF04996">
    <property type="entry name" value="AstB"/>
    <property type="match status" value="1"/>
</dbReference>
<evidence type="ECO:0000313" key="2">
    <source>
        <dbReference type="Proteomes" id="UP000351155"/>
    </source>
</evidence>